<comment type="caution">
    <text evidence="15">The sequence shown here is derived from an EMBL/GenBank/DDBJ whole genome shotgun (WGS) entry which is preliminary data.</text>
</comment>
<sequence>MIMVKKLLAFILNLIGLRSRQSIKEASTYEVAVGLGRQEKAKGGSAEVKLEGEGDECELCSICLSRYREGMGQGARVLPCMHKFHKACIDKWFNMCRKTCPVCRFSMGAEEKFQKREELTEEMVIWFSSFHVAGF</sequence>
<evidence type="ECO:0000256" key="12">
    <source>
        <dbReference type="PROSITE-ProRule" id="PRU00175"/>
    </source>
</evidence>
<name>A0AA39ACH9_VITRO</name>
<evidence type="ECO:0000256" key="1">
    <source>
        <dbReference type="ARBA" id="ARBA00000900"/>
    </source>
</evidence>
<organism evidence="15 16">
    <name type="scientific">Vitis rotundifolia</name>
    <name type="common">Muscadine grape</name>
    <dbReference type="NCBI Taxonomy" id="103349"/>
    <lineage>
        <taxon>Eukaryota</taxon>
        <taxon>Viridiplantae</taxon>
        <taxon>Streptophyta</taxon>
        <taxon>Embryophyta</taxon>
        <taxon>Tracheophyta</taxon>
        <taxon>Spermatophyta</taxon>
        <taxon>Magnoliopsida</taxon>
        <taxon>eudicotyledons</taxon>
        <taxon>Gunneridae</taxon>
        <taxon>Pentapetalae</taxon>
        <taxon>rosids</taxon>
        <taxon>Vitales</taxon>
        <taxon>Vitaceae</taxon>
        <taxon>Viteae</taxon>
        <taxon>Vitis</taxon>
    </lineage>
</organism>
<dbReference type="SUPFAM" id="SSF57850">
    <property type="entry name" value="RING/U-box"/>
    <property type="match status" value="1"/>
</dbReference>
<dbReference type="GO" id="GO:0061630">
    <property type="term" value="F:ubiquitin protein ligase activity"/>
    <property type="evidence" value="ECO:0007669"/>
    <property type="project" value="UniProtKB-EC"/>
</dbReference>
<feature type="signal peptide" evidence="13">
    <location>
        <begin position="1"/>
        <end position="19"/>
    </location>
</feature>
<evidence type="ECO:0000256" key="8">
    <source>
        <dbReference type="ARBA" id="ARBA00022786"/>
    </source>
</evidence>
<comment type="subcellular location">
    <subcellularLocation>
        <location evidence="2">Membrane</location>
        <topology evidence="2">Multi-pass membrane protein</topology>
    </subcellularLocation>
</comment>
<feature type="chain" id="PRO_5041427982" description="RING-type E3 ubiquitin transferase" evidence="13">
    <location>
        <begin position="20"/>
        <end position="135"/>
    </location>
</feature>
<dbReference type="GO" id="GO:0016567">
    <property type="term" value="P:protein ubiquitination"/>
    <property type="evidence" value="ECO:0007669"/>
    <property type="project" value="TreeGrafter"/>
</dbReference>
<dbReference type="GO" id="GO:0006511">
    <property type="term" value="P:ubiquitin-dependent protein catabolic process"/>
    <property type="evidence" value="ECO:0007669"/>
    <property type="project" value="TreeGrafter"/>
</dbReference>
<feature type="domain" description="RING-type" evidence="14">
    <location>
        <begin position="60"/>
        <end position="104"/>
    </location>
</feature>
<keyword evidence="4" id="KW-0808">Transferase</keyword>
<dbReference type="InterPro" id="IPR013083">
    <property type="entry name" value="Znf_RING/FYVE/PHD"/>
</dbReference>
<dbReference type="PROSITE" id="PS50089">
    <property type="entry name" value="ZF_RING_2"/>
    <property type="match status" value="1"/>
</dbReference>
<dbReference type="InterPro" id="IPR011016">
    <property type="entry name" value="Znf_RING-CH"/>
</dbReference>
<evidence type="ECO:0000313" key="16">
    <source>
        <dbReference type="Proteomes" id="UP001168098"/>
    </source>
</evidence>
<evidence type="ECO:0000256" key="13">
    <source>
        <dbReference type="SAM" id="SignalP"/>
    </source>
</evidence>
<evidence type="ECO:0000256" key="2">
    <source>
        <dbReference type="ARBA" id="ARBA00004141"/>
    </source>
</evidence>
<keyword evidence="7 12" id="KW-0863">Zinc-finger</keyword>
<evidence type="ECO:0000256" key="4">
    <source>
        <dbReference type="ARBA" id="ARBA00022679"/>
    </source>
</evidence>
<dbReference type="EC" id="2.3.2.27" evidence="3"/>
<dbReference type="SMART" id="SM00184">
    <property type="entry name" value="RING"/>
    <property type="match status" value="1"/>
</dbReference>
<dbReference type="InterPro" id="IPR001841">
    <property type="entry name" value="Znf_RING"/>
</dbReference>
<evidence type="ECO:0000313" key="15">
    <source>
        <dbReference type="EMBL" id="KAJ9703799.1"/>
    </source>
</evidence>
<dbReference type="GO" id="GO:0000325">
    <property type="term" value="C:plant-type vacuole"/>
    <property type="evidence" value="ECO:0007669"/>
    <property type="project" value="TreeGrafter"/>
</dbReference>
<proteinExistence type="predicted"/>
<dbReference type="Gene3D" id="3.30.40.10">
    <property type="entry name" value="Zinc/RING finger domain, C3HC4 (zinc finger)"/>
    <property type="match status" value="1"/>
</dbReference>
<dbReference type="GO" id="GO:0008270">
    <property type="term" value="F:zinc ion binding"/>
    <property type="evidence" value="ECO:0007669"/>
    <property type="project" value="UniProtKB-KW"/>
</dbReference>
<keyword evidence="5" id="KW-0812">Transmembrane</keyword>
<evidence type="ECO:0000256" key="3">
    <source>
        <dbReference type="ARBA" id="ARBA00012483"/>
    </source>
</evidence>
<evidence type="ECO:0000256" key="11">
    <source>
        <dbReference type="ARBA" id="ARBA00023136"/>
    </source>
</evidence>
<evidence type="ECO:0000256" key="9">
    <source>
        <dbReference type="ARBA" id="ARBA00022833"/>
    </source>
</evidence>
<dbReference type="SMART" id="SM00744">
    <property type="entry name" value="RINGv"/>
    <property type="match status" value="1"/>
</dbReference>
<keyword evidence="16" id="KW-1185">Reference proteome</keyword>
<protein>
    <recommendedName>
        <fullName evidence="3">RING-type E3 ubiquitin transferase</fullName>
        <ecNumber evidence="3">2.3.2.27</ecNumber>
    </recommendedName>
</protein>
<dbReference type="AlphaFoldDB" id="A0AA39ACH9"/>
<keyword evidence="6" id="KW-0479">Metal-binding</keyword>
<keyword evidence="8" id="KW-0833">Ubl conjugation pathway</keyword>
<dbReference type="PANTHER" id="PTHR45977:SF13">
    <property type="entry name" value="GB|AAF27103.1"/>
    <property type="match status" value="1"/>
</dbReference>
<reference evidence="15 16" key="1">
    <citation type="journal article" date="2023" name="BMC Biotechnol.">
        <title>Vitis rotundifolia cv Carlos genome sequencing.</title>
        <authorList>
            <person name="Huff M."/>
            <person name="Hulse-Kemp A."/>
            <person name="Scheffler B."/>
            <person name="Youngblood R."/>
            <person name="Simpson S."/>
            <person name="Babiker E."/>
            <person name="Staton M."/>
        </authorList>
    </citation>
    <scope>NUCLEOTIDE SEQUENCE [LARGE SCALE GENOMIC DNA]</scope>
    <source>
        <tissue evidence="15">Leaf</tissue>
    </source>
</reference>
<accession>A0AA39ACH9</accession>
<evidence type="ECO:0000256" key="5">
    <source>
        <dbReference type="ARBA" id="ARBA00022692"/>
    </source>
</evidence>
<keyword evidence="10" id="KW-1133">Transmembrane helix</keyword>
<dbReference type="Pfam" id="PF13639">
    <property type="entry name" value="zf-RING_2"/>
    <property type="match status" value="1"/>
</dbReference>
<dbReference type="PANTHER" id="PTHR45977">
    <property type="entry name" value="TARGET OF ERK KINASE MPK-1"/>
    <property type="match status" value="1"/>
</dbReference>
<evidence type="ECO:0000256" key="7">
    <source>
        <dbReference type="ARBA" id="ARBA00022771"/>
    </source>
</evidence>
<comment type="catalytic activity">
    <reaction evidence="1">
        <text>S-ubiquitinyl-[E2 ubiquitin-conjugating enzyme]-L-cysteine + [acceptor protein]-L-lysine = [E2 ubiquitin-conjugating enzyme]-L-cysteine + N(6)-ubiquitinyl-[acceptor protein]-L-lysine.</text>
        <dbReference type="EC" id="2.3.2.27"/>
    </reaction>
</comment>
<evidence type="ECO:0000256" key="10">
    <source>
        <dbReference type="ARBA" id="ARBA00022989"/>
    </source>
</evidence>
<keyword evidence="13" id="KW-0732">Signal</keyword>
<evidence type="ECO:0000259" key="14">
    <source>
        <dbReference type="PROSITE" id="PS50089"/>
    </source>
</evidence>
<gene>
    <name evidence="15" type="ORF">PVL29_005183</name>
</gene>
<keyword evidence="11" id="KW-0472">Membrane</keyword>
<evidence type="ECO:0000256" key="6">
    <source>
        <dbReference type="ARBA" id="ARBA00022723"/>
    </source>
</evidence>
<dbReference type="Proteomes" id="UP001168098">
    <property type="component" value="Unassembled WGS sequence"/>
</dbReference>
<dbReference type="EMBL" id="JARBHA010000004">
    <property type="protein sequence ID" value="KAJ9703799.1"/>
    <property type="molecule type" value="Genomic_DNA"/>
</dbReference>
<dbReference type="GO" id="GO:0016020">
    <property type="term" value="C:membrane"/>
    <property type="evidence" value="ECO:0007669"/>
    <property type="project" value="UniProtKB-SubCell"/>
</dbReference>
<keyword evidence="9" id="KW-0862">Zinc</keyword>